<protein>
    <recommendedName>
        <fullName evidence="5">DUF2157 domain-containing protein</fullName>
    </recommendedName>
</protein>
<dbReference type="RefSeq" id="WP_183513452.1">
    <property type="nucleotide sequence ID" value="NZ_JACIBU010000001.1"/>
</dbReference>
<keyword evidence="2" id="KW-0472">Membrane</keyword>
<feature type="transmembrane region" description="Helical" evidence="2">
    <location>
        <begin position="181"/>
        <end position="204"/>
    </location>
</feature>
<feature type="transmembrane region" description="Helical" evidence="2">
    <location>
        <begin position="298"/>
        <end position="316"/>
    </location>
</feature>
<feature type="transmembrane region" description="Helical" evidence="2">
    <location>
        <begin position="267"/>
        <end position="286"/>
    </location>
</feature>
<feature type="transmembrane region" description="Helical" evidence="2">
    <location>
        <begin position="37"/>
        <end position="61"/>
    </location>
</feature>
<feature type="transmembrane region" description="Helical" evidence="2">
    <location>
        <begin position="563"/>
        <end position="586"/>
    </location>
</feature>
<dbReference type="EMBL" id="JACIBU010000001">
    <property type="protein sequence ID" value="MBB3674613.1"/>
    <property type="molecule type" value="Genomic_DNA"/>
</dbReference>
<feature type="transmembrane region" description="Helical" evidence="2">
    <location>
        <begin position="106"/>
        <end position="123"/>
    </location>
</feature>
<feature type="transmembrane region" description="Helical" evidence="2">
    <location>
        <begin position="399"/>
        <end position="417"/>
    </location>
</feature>
<feature type="transmembrane region" description="Helical" evidence="2">
    <location>
        <begin position="524"/>
        <end position="543"/>
    </location>
</feature>
<feature type="compositionally biased region" description="Pro residues" evidence="1">
    <location>
        <begin position="8"/>
        <end position="23"/>
    </location>
</feature>
<dbReference type="InterPro" id="IPR058062">
    <property type="entry name" value="SCO7613_C"/>
</dbReference>
<evidence type="ECO:0000256" key="1">
    <source>
        <dbReference type="SAM" id="MobiDB-lite"/>
    </source>
</evidence>
<sequence length="606" mass="59853">MPQSPEVVYPPPVGVPPPPPPAPPDDEGLRRVSPQQVLLAAGAVAVVVAGAASLSLTGWVFTTALALGTAAASLWCGVRRLRASEETLAVATVVLAVVGDRAGSDPTSAVVLAVLSAVFWLLGRLGRRALTWPVAAWLSAQLAVLTALSGADLGALPQVSAVLGTAIAGTLVTLRARRPVAPVALATTALWWVTGVATGTHLVWTTTATSTAAPAAALLVGAAAGLVALRLRPALRPLLGPRPLVPVLAGAVTGAAVAGVLQSTGPAGVPAAGYLGLVSAALVAALASPRPHSVVRPAGLALACTATALSVVQLLADGRWSAVALLLVAASLPAVLVAARQPADRPGALPVAVGCLAGAALLAEADGNLGPGRAGPLLLLLAVTALAAASLERHHRDEGPLAVSAVVVGVVAVAHVGRTGDPLALAAALAVLGTALVGYAARTGRRPARAGGCAGLVAAVWLAVGDAGVQVPEAYSLPLAAVLLLYSGRRLATAPSWSAWGPALAAGYGPSVFLALVEPELLRVLLVVVAATATTTAATGWAVRAPFLVGAGSLVVVGVGRLLAVLPPPGLVVFGVAGAALLAVGASYESRRRRARVAIASLADMR</sequence>
<organism evidence="3 4">
    <name type="scientific">Modestobacter versicolor</name>
    <dbReference type="NCBI Taxonomy" id="429133"/>
    <lineage>
        <taxon>Bacteria</taxon>
        <taxon>Bacillati</taxon>
        <taxon>Actinomycetota</taxon>
        <taxon>Actinomycetes</taxon>
        <taxon>Geodermatophilales</taxon>
        <taxon>Geodermatophilaceae</taxon>
        <taxon>Modestobacter</taxon>
    </lineage>
</organism>
<accession>A0A839Y4C9</accession>
<feature type="transmembrane region" description="Helical" evidence="2">
    <location>
        <begin position="210"/>
        <end position="231"/>
    </location>
</feature>
<comment type="caution">
    <text evidence="3">The sequence shown here is derived from an EMBL/GenBank/DDBJ whole genome shotgun (WGS) entry which is preliminary data.</text>
</comment>
<evidence type="ECO:0000256" key="2">
    <source>
        <dbReference type="SAM" id="Phobius"/>
    </source>
</evidence>
<name>A0A839Y4C9_9ACTN</name>
<dbReference type="Proteomes" id="UP000580718">
    <property type="component" value="Unassembled WGS sequence"/>
</dbReference>
<feature type="transmembrane region" description="Helical" evidence="2">
    <location>
        <begin position="346"/>
        <end position="363"/>
    </location>
</feature>
<reference evidence="3 4" key="1">
    <citation type="submission" date="2020-08" db="EMBL/GenBank/DDBJ databases">
        <title>Sequencing the genomes of 1000 actinobacteria strains.</title>
        <authorList>
            <person name="Klenk H.-P."/>
        </authorList>
    </citation>
    <scope>NUCLEOTIDE SEQUENCE [LARGE SCALE GENOMIC DNA]</scope>
    <source>
        <strain evidence="3 4">DSM 16678</strain>
    </source>
</reference>
<feature type="transmembrane region" description="Helical" evidence="2">
    <location>
        <begin position="130"/>
        <end position="149"/>
    </location>
</feature>
<gene>
    <name evidence="3" type="ORF">FHX36_000348</name>
</gene>
<feature type="transmembrane region" description="Helical" evidence="2">
    <location>
        <begin position="497"/>
        <end position="517"/>
    </location>
</feature>
<evidence type="ECO:0000313" key="4">
    <source>
        <dbReference type="Proteomes" id="UP000580718"/>
    </source>
</evidence>
<dbReference type="AlphaFoldDB" id="A0A839Y4C9"/>
<feature type="transmembrane region" description="Helical" evidence="2">
    <location>
        <begin position="155"/>
        <end position="174"/>
    </location>
</feature>
<keyword evidence="2" id="KW-0812">Transmembrane</keyword>
<feature type="region of interest" description="Disordered" evidence="1">
    <location>
        <begin position="1"/>
        <end position="30"/>
    </location>
</feature>
<feature type="transmembrane region" description="Helical" evidence="2">
    <location>
        <begin position="423"/>
        <end position="441"/>
    </location>
</feature>
<feature type="transmembrane region" description="Helical" evidence="2">
    <location>
        <begin position="453"/>
        <end position="477"/>
    </location>
</feature>
<feature type="transmembrane region" description="Helical" evidence="2">
    <location>
        <begin position="243"/>
        <end position="261"/>
    </location>
</feature>
<keyword evidence="2" id="KW-1133">Transmembrane helix</keyword>
<evidence type="ECO:0008006" key="5">
    <source>
        <dbReference type="Google" id="ProtNLM"/>
    </source>
</evidence>
<proteinExistence type="predicted"/>
<feature type="transmembrane region" description="Helical" evidence="2">
    <location>
        <begin position="375"/>
        <end position="392"/>
    </location>
</feature>
<evidence type="ECO:0000313" key="3">
    <source>
        <dbReference type="EMBL" id="MBB3674613.1"/>
    </source>
</evidence>
<feature type="transmembrane region" description="Helical" evidence="2">
    <location>
        <begin position="322"/>
        <end position="339"/>
    </location>
</feature>
<dbReference type="NCBIfam" id="NF047321">
    <property type="entry name" value="SCO7613_CTERM"/>
    <property type="match status" value="1"/>
</dbReference>